<dbReference type="InterPro" id="IPR029752">
    <property type="entry name" value="D-isomer_DH_CS1"/>
</dbReference>
<dbReference type="Gene3D" id="3.30.9.10">
    <property type="entry name" value="D-Amino Acid Oxidase, subunit A, domain 2"/>
    <property type="match status" value="1"/>
</dbReference>
<keyword evidence="2" id="KW-0285">Flavoprotein</keyword>
<dbReference type="PROSITE" id="PS00065">
    <property type="entry name" value="D_2_HYDROXYACID_DH_1"/>
    <property type="match status" value="1"/>
</dbReference>
<accession>A0ABP7CYG5</accession>
<evidence type="ECO:0000313" key="8">
    <source>
        <dbReference type="Proteomes" id="UP001500752"/>
    </source>
</evidence>
<keyword evidence="5" id="KW-0732">Signal</keyword>
<dbReference type="SUPFAM" id="SSF54373">
    <property type="entry name" value="FAD-linked reductases, C-terminal domain"/>
    <property type="match status" value="1"/>
</dbReference>
<dbReference type="PANTHER" id="PTHR10961">
    <property type="entry name" value="PEROXISOMAL SARCOSINE OXIDASE"/>
    <property type="match status" value="1"/>
</dbReference>
<dbReference type="PANTHER" id="PTHR10961:SF7">
    <property type="entry name" value="FAD DEPENDENT OXIDOREDUCTASE DOMAIN-CONTAINING PROTEIN"/>
    <property type="match status" value="1"/>
</dbReference>
<dbReference type="RefSeq" id="WP_345153168.1">
    <property type="nucleotide sequence ID" value="NZ_BAABEO010000024.1"/>
</dbReference>
<comment type="caution">
    <text evidence="7">The sequence shown here is derived from an EMBL/GenBank/DDBJ whole genome shotgun (WGS) entry which is preliminary data.</text>
</comment>
<name>A0ABP7CYG5_9MICC</name>
<gene>
    <name evidence="7" type="primary">solA_3</name>
    <name evidence="7" type="ORF">GCM10023081_37150</name>
</gene>
<dbReference type="Proteomes" id="UP001500752">
    <property type="component" value="Unassembled WGS sequence"/>
</dbReference>
<comment type="cofactor">
    <cofactor evidence="1">
        <name>FAD</name>
        <dbReference type="ChEBI" id="CHEBI:57692"/>
    </cofactor>
</comment>
<dbReference type="InterPro" id="IPR045170">
    <property type="entry name" value="MTOX"/>
</dbReference>
<evidence type="ECO:0000256" key="1">
    <source>
        <dbReference type="ARBA" id="ARBA00001974"/>
    </source>
</evidence>
<evidence type="ECO:0000256" key="3">
    <source>
        <dbReference type="ARBA" id="ARBA00022827"/>
    </source>
</evidence>
<dbReference type="Pfam" id="PF01266">
    <property type="entry name" value="DAO"/>
    <property type="match status" value="1"/>
</dbReference>
<evidence type="ECO:0000256" key="2">
    <source>
        <dbReference type="ARBA" id="ARBA00022630"/>
    </source>
</evidence>
<keyword evidence="8" id="KW-1185">Reference proteome</keyword>
<evidence type="ECO:0000259" key="6">
    <source>
        <dbReference type="Pfam" id="PF01266"/>
    </source>
</evidence>
<dbReference type="SUPFAM" id="SSF51905">
    <property type="entry name" value="FAD/NAD(P)-binding domain"/>
    <property type="match status" value="1"/>
</dbReference>
<reference evidence="8" key="1">
    <citation type="journal article" date="2019" name="Int. J. Syst. Evol. Microbiol.">
        <title>The Global Catalogue of Microorganisms (GCM) 10K type strain sequencing project: providing services to taxonomists for standard genome sequencing and annotation.</title>
        <authorList>
            <consortium name="The Broad Institute Genomics Platform"/>
            <consortium name="The Broad Institute Genome Sequencing Center for Infectious Disease"/>
            <person name="Wu L."/>
            <person name="Ma J."/>
        </authorList>
    </citation>
    <scope>NUCLEOTIDE SEQUENCE [LARGE SCALE GENOMIC DNA]</scope>
    <source>
        <strain evidence="8">JCM 30742</strain>
    </source>
</reference>
<dbReference type="EMBL" id="BAABEO010000024">
    <property type="protein sequence ID" value="GAA3696679.1"/>
    <property type="molecule type" value="Genomic_DNA"/>
</dbReference>
<feature type="signal peptide" evidence="5">
    <location>
        <begin position="1"/>
        <end position="25"/>
    </location>
</feature>
<protein>
    <submittedName>
        <fullName evidence="7">N-methyl-L-tryptophan oxidase</fullName>
    </submittedName>
</protein>
<dbReference type="Gene3D" id="3.50.50.60">
    <property type="entry name" value="FAD/NAD(P)-binding domain"/>
    <property type="match status" value="1"/>
</dbReference>
<dbReference type="InterPro" id="IPR036188">
    <property type="entry name" value="FAD/NAD-bd_sf"/>
</dbReference>
<sequence length="383" mass="40974">MKSPRKSPRIAVIGAGAIGSTTALALAGEGADVTIYDRFAPPHGYGAHAGESRLLRTVPYLEKTPGEAALLVQGLEGWERIEKEAGRPLITRCGGLIIDDSSSERLAALDLSSAAGVESLTRNAVGERFPQFEVGPEQSAVFDARAGIIDPAAAVEAALELAASRGARCRFNERVHDLRPVDGGVEVRSASGTETYDRVVLAAGAFSAGLEPGLPMYARRLLLGWFTPRPGMEHLLEGCPSFVWTPEPGQFVYGGRSYDGRTLKVGIDWDWGAVTDPASQGREVAESDREAMQESVRALLPWLDPVGDRFEMHIDGWSEDKIGFLGERPDRPNIILATAWSGYGFKLAPALGETAARLALGKEPGIDIEPLSPNRRPVSAPAP</sequence>
<dbReference type="InterPro" id="IPR006076">
    <property type="entry name" value="FAD-dep_OxRdtase"/>
</dbReference>
<evidence type="ECO:0000313" key="7">
    <source>
        <dbReference type="EMBL" id="GAA3696679.1"/>
    </source>
</evidence>
<keyword evidence="4" id="KW-0560">Oxidoreductase</keyword>
<proteinExistence type="predicted"/>
<organism evidence="7 8">
    <name type="scientific">Arthrobacter ginkgonis</name>
    <dbReference type="NCBI Taxonomy" id="1630594"/>
    <lineage>
        <taxon>Bacteria</taxon>
        <taxon>Bacillati</taxon>
        <taxon>Actinomycetota</taxon>
        <taxon>Actinomycetes</taxon>
        <taxon>Micrococcales</taxon>
        <taxon>Micrococcaceae</taxon>
        <taxon>Arthrobacter</taxon>
    </lineage>
</organism>
<keyword evidence="3" id="KW-0274">FAD</keyword>
<evidence type="ECO:0000256" key="5">
    <source>
        <dbReference type="SAM" id="SignalP"/>
    </source>
</evidence>
<feature type="chain" id="PRO_5046258930" evidence="5">
    <location>
        <begin position="26"/>
        <end position="383"/>
    </location>
</feature>
<feature type="domain" description="FAD dependent oxidoreductase" evidence="6">
    <location>
        <begin position="9"/>
        <end position="358"/>
    </location>
</feature>
<evidence type="ECO:0000256" key="4">
    <source>
        <dbReference type="ARBA" id="ARBA00023002"/>
    </source>
</evidence>